<sequence>MAAVPAFSLDEAVVGLPCESRVGAALALGSAIAATAVDSISVAAPPRSQRRRAERRLPPGADPASAEACAEA</sequence>
<evidence type="ECO:0000313" key="3">
    <source>
        <dbReference type="Proteomes" id="UP000660611"/>
    </source>
</evidence>
<dbReference type="Proteomes" id="UP000660611">
    <property type="component" value="Unassembled WGS sequence"/>
</dbReference>
<reference evidence="2" key="1">
    <citation type="submission" date="2021-01" db="EMBL/GenBank/DDBJ databases">
        <title>Whole genome shotgun sequence of Dactylosporangium siamense NBRC 106093.</title>
        <authorList>
            <person name="Komaki H."/>
            <person name="Tamura T."/>
        </authorList>
    </citation>
    <scope>NUCLEOTIDE SEQUENCE</scope>
    <source>
        <strain evidence="2">NBRC 106093</strain>
    </source>
</reference>
<feature type="region of interest" description="Disordered" evidence="1">
    <location>
        <begin position="44"/>
        <end position="72"/>
    </location>
</feature>
<dbReference type="AlphaFoldDB" id="A0A919PW05"/>
<protein>
    <submittedName>
        <fullName evidence="2">Uncharacterized protein</fullName>
    </submittedName>
</protein>
<comment type="caution">
    <text evidence="2">The sequence shown here is derived from an EMBL/GenBank/DDBJ whole genome shotgun (WGS) entry which is preliminary data.</text>
</comment>
<organism evidence="2 3">
    <name type="scientific">Dactylosporangium siamense</name>
    <dbReference type="NCBI Taxonomy" id="685454"/>
    <lineage>
        <taxon>Bacteria</taxon>
        <taxon>Bacillati</taxon>
        <taxon>Actinomycetota</taxon>
        <taxon>Actinomycetes</taxon>
        <taxon>Micromonosporales</taxon>
        <taxon>Micromonosporaceae</taxon>
        <taxon>Dactylosporangium</taxon>
    </lineage>
</organism>
<dbReference type="EMBL" id="BONQ01000151">
    <property type="protein sequence ID" value="GIG51194.1"/>
    <property type="molecule type" value="Genomic_DNA"/>
</dbReference>
<keyword evidence="3" id="KW-1185">Reference proteome</keyword>
<evidence type="ECO:0000313" key="2">
    <source>
        <dbReference type="EMBL" id="GIG51194.1"/>
    </source>
</evidence>
<accession>A0A919PW05</accession>
<gene>
    <name evidence="2" type="ORF">Dsi01nite_092350</name>
</gene>
<name>A0A919PW05_9ACTN</name>
<feature type="compositionally biased region" description="Low complexity" evidence="1">
    <location>
        <begin position="58"/>
        <end position="72"/>
    </location>
</feature>
<proteinExistence type="predicted"/>
<evidence type="ECO:0000256" key="1">
    <source>
        <dbReference type="SAM" id="MobiDB-lite"/>
    </source>
</evidence>